<accession>A0AAV2E4C4</accession>
<evidence type="ECO:0000259" key="1">
    <source>
        <dbReference type="Pfam" id="PF17921"/>
    </source>
</evidence>
<gene>
    <name evidence="2" type="ORF">LTRI10_LOCUS21842</name>
</gene>
<dbReference type="Proteomes" id="UP001497516">
    <property type="component" value="Chromosome 4"/>
</dbReference>
<dbReference type="AlphaFoldDB" id="A0AAV2E4C4"/>
<name>A0AAV2E4C4_9ROSI</name>
<sequence length="147" mass="16729">MGYDYELHYRPGPMNKAANALSRVKSEPQVAAVTKPVVQFWDEVKKAVETSLHMLERRDIAFSVTPDSYTFLHRLVFHQGRVVLPSATSLTTTVMKEFHDALVGGHSGYERTLRKIRSQLYWPQMTREVKACCSRCPCPKGSRRTSA</sequence>
<dbReference type="Pfam" id="PF17921">
    <property type="entry name" value="Integrase_H2C2"/>
    <property type="match status" value="1"/>
</dbReference>
<evidence type="ECO:0000313" key="2">
    <source>
        <dbReference type="EMBL" id="CAL1380395.1"/>
    </source>
</evidence>
<reference evidence="2 3" key="1">
    <citation type="submission" date="2024-04" db="EMBL/GenBank/DDBJ databases">
        <authorList>
            <person name="Fracassetti M."/>
        </authorList>
    </citation>
    <scope>NUCLEOTIDE SEQUENCE [LARGE SCALE GENOMIC DNA]</scope>
</reference>
<dbReference type="InterPro" id="IPR041588">
    <property type="entry name" value="Integrase_H2C2"/>
</dbReference>
<proteinExistence type="predicted"/>
<protein>
    <recommendedName>
        <fullName evidence="1">Integrase zinc-binding domain-containing protein</fullName>
    </recommendedName>
</protein>
<dbReference type="InterPro" id="IPR050951">
    <property type="entry name" value="Retrovirus_Pol_polyprotein"/>
</dbReference>
<feature type="domain" description="Integrase zinc-binding" evidence="1">
    <location>
        <begin position="89"/>
        <end position="137"/>
    </location>
</feature>
<dbReference type="PANTHER" id="PTHR37984">
    <property type="entry name" value="PROTEIN CBG26694"/>
    <property type="match status" value="1"/>
</dbReference>
<dbReference type="EMBL" id="OZ034817">
    <property type="protein sequence ID" value="CAL1380395.1"/>
    <property type="molecule type" value="Genomic_DNA"/>
</dbReference>
<organism evidence="2 3">
    <name type="scientific">Linum trigynum</name>
    <dbReference type="NCBI Taxonomy" id="586398"/>
    <lineage>
        <taxon>Eukaryota</taxon>
        <taxon>Viridiplantae</taxon>
        <taxon>Streptophyta</taxon>
        <taxon>Embryophyta</taxon>
        <taxon>Tracheophyta</taxon>
        <taxon>Spermatophyta</taxon>
        <taxon>Magnoliopsida</taxon>
        <taxon>eudicotyledons</taxon>
        <taxon>Gunneridae</taxon>
        <taxon>Pentapetalae</taxon>
        <taxon>rosids</taxon>
        <taxon>fabids</taxon>
        <taxon>Malpighiales</taxon>
        <taxon>Linaceae</taxon>
        <taxon>Linum</taxon>
    </lineage>
</organism>
<keyword evidence="3" id="KW-1185">Reference proteome</keyword>
<evidence type="ECO:0000313" key="3">
    <source>
        <dbReference type="Proteomes" id="UP001497516"/>
    </source>
</evidence>
<dbReference type="FunFam" id="1.10.340.70:FF:000001">
    <property type="entry name" value="Retrovirus-related Pol polyprotein from transposon gypsy-like Protein"/>
    <property type="match status" value="1"/>
</dbReference>
<dbReference type="Gene3D" id="1.10.340.70">
    <property type="match status" value="1"/>
</dbReference>
<dbReference type="PANTHER" id="PTHR37984:SF5">
    <property type="entry name" value="PROTEIN NYNRIN-LIKE"/>
    <property type="match status" value="1"/>
</dbReference>